<evidence type="ECO:0000256" key="1">
    <source>
        <dbReference type="SAM" id="MobiDB-lite"/>
    </source>
</evidence>
<sequence length="117" mass="12257">MAGWPSTNYTTSFSASSSPSFFPFSRPKSVTLSSAAAAFGSDPSSPSPPAPPRSSPTSWAFSNLPARPSRTPSLISSASSSLLWCFTSIIIIGAHPHLGPDPTVRVIPGCSTWFELL</sequence>
<accession>A0A830D7W7</accession>
<comment type="caution">
    <text evidence="2">The sequence shown here is derived from an EMBL/GenBank/DDBJ whole genome shotgun (WGS) entry which is preliminary data.</text>
</comment>
<gene>
    <name evidence="2" type="ORF">PHJA_002818300</name>
</gene>
<protein>
    <submittedName>
        <fullName evidence="2">Uncharacterized protein</fullName>
    </submittedName>
</protein>
<feature type="region of interest" description="Disordered" evidence="1">
    <location>
        <begin position="1"/>
        <end position="20"/>
    </location>
</feature>
<dbReference type="AlphaFoldDB" id="A0A830D7W7"/>
<feature type="compositionally biased region" description="Polar residues" evidence="1">
    <location>
        <begin position="1"/>
        <end position="11"/>
    </location>
</feature>
<evidence type="ECO:0000313" key="3">
    <source>
        <dbReference type="Proteomes" id="UP000653305"/>
    </source>
</evidence>
<organism evidence="2 3">
    <name type="scientific">Phtheirospermum japonicum</name>
    <dbReference type="NCBI Taxonomy" id="374723"/>
    <lineage>
        <taxon>Eukaryota</taxon>
        <taxon>Viridiplantae</taxon>
        <taxon>Streptophyta</taxon>
        <taxon>Embryophyta</taxon>
        <taxon>Tracheophyta</taxon>
        <taxon>Spermatophyta</taxon>
        <taxon>Magnoliopsida</taxon>
        <taxon>eudicotyledons</taxon>
        <taxon>Gunneridae</taxon>
        <taxon>Pentapetalae</taxon>
        <taxon>asterids</taxon>
        <taxon>lamiids</taxon>
        <taxon>Lamiales</taxon>
        <taxon>Orobanchaceae</taxon>
        <taxon>Orobanchaceae incertae sedis</taxon>
        <taxon>Phtheirospermum</taxon>
    </lineage>
</organism>
<feature type="region of interest" description="Disordered" evidence="1">
    <location>
        <begin position="37"/>
        <end position="74"/>
    </location>
</feature>
<proteinExistence type="predicted"/>
<reference evidence="2" key="1">
    <citation type="submission" date="2020-07" db="EMBL/GenBank/DDBJ databases">
        <title>Ethylene signaling mediates host invasion by parasitic plants.</title>
        <authorList>
            <person name="Yoshida S."/>
        </authorList>
    </citation>
    <scope>NUCLEOTIDE SEQUENCE</scope>
    <source>
        <strain evidence="2">Okayama</strain>
    </source>
</reference>
<feature type="compositionally biased region" description="Pro residues" evidence="1">
    <location>
        <begin position="45"/>
        <end position="54"/>
    </location>
</feature>
<dbReference type="Proteomes" id="UP000653305">
    <property type="component" value="Unassembled WGS sequence"/>
</dbReference>
<evidence type="ECO:0000313" key="2">
    <source>
        <dbReference type="EMBL" id="GFQ06743.1"/>
    </source>
</evidence>
<dbReference type="EMBL" id="BMAC01001296">
    <property type="protein sequence ID" value="GFQ06743.1"/>
    <property type="molecule type" value="Genomic_DNA"/>
</dbReference>
<name>A0A830D7W7_9LAMI</name>
<keyword evidence="3" id="KW-1185">Reference proteome</keyword>